<keyword evidence="2" id="KW-1185">Reference proteome</keyword>
<evidence type="ECO:0000313" key="1">
    <source>
        <dbReference type="EMBL" id="KAJ4437831.1"/>
    </source>
</evidence>
<accession>A0ABQ8SUG2</accession>
<sequence length="146" mass="16475">MHAHRCFGAIPPQRIYNLDETGISTMHVPSRALVPKDLKQVGATTSAERGETVTMVSSINSIGNHIPPMLIFPRVNLKQFILKGAPTGSIGVVNPTGWNNEKYFLQYLEHFINYKKPSKEEPILRVFDNHESHISLATIEWPEKLE</sequence>
<gene>
    <name evidence="1" type="ORF">ANN_13769</name>
</gene>
<evidence type="ECO:0000313" key="2">
    <source>
        <dbReference type="Proteomes" id="UP001148838"/>
    </source>
</evidence>
<proteinExistence type="predicted"/>
<protein>
    <recommendedName>
        <fullName evidence="3">DDE-1 domain-containing protein</fullName>
    </recommendedName>
</protein>
<name>A0ABQ8SUG2_PERAM</name>
<dbReference type="Proteomes" id="UP001148838">
    <property type="component" value="Unassembled WGS sequence"/>
</dbReference>
<comment type="caution">
    <text evidence="1">The sequence shown here is derived from an EMBL/GenBank/DDBJ whole genome shotgun (WGS) entry which is preliminary data.</text>
</comment>
<reference evidence="1 2" key="1">
    <citation type="journal article" date="2022" name="Allergy">
        <title>Genome assembly and annotation of Periplaneta americana reveal a comprehensive cockroach allergen profile.</title>
        <authorList>
            <person name="Wang L."/>
            <person name="Xiong Q."/>
            <person name="Saelim N."/>
            <person name="Wang L."/>
            <person name="Nong W."/>
            <person name="Wan A.T."/>
            <person name="Shi M."/>
            <person name="Liu X."/>
            <person name="Cao Q."/>
            <person name="Hui J.H.L."/>
            <person name="Sookrung N."/>
            <person name="Leung T.F."/>
            <person name="Tungtrongchitr A."/>
            <person name="Tsui S.K.W."/>
        </authorList>
    </citation>
    <scope>NUCLEOTIDE SEQUENCE [LARGE SCALE GENOMIC DNA]</scope>
    <source>
        <strain evidence="1">PWHHKU_190912</strain>
    </source>
</reference>
<organism evidence="1 2">
    <name type="scientific">Periplaneta americana</name>
    <name type="common">American cockroach</name>
    <name type="synonym">Blatta americana</name>
    <dbReference type="NCBI Taxonomy" id="6978"/>
    <lineage>
        <taxon>Eukaryota</taxon>
        <taxon>Metazoa</taxon>
        <taxon>Ecdysozoa</taxon>
        <taxon>Arthropoda</taxon>
        <taxon>Hexapoda</taxon>
        <taxon>Insecta</taxon>
        <taxon>Pterygota</taxon>
        <taxon>Neoptera</taxon>
        <taxon>Polyneoptera</taxon>
        <taxon>Dictyoptera</taxon>
        <taxon>Blattodea</taxon>
        <taxon>Blattoidea</taxon>
        <taxon>Blattidae</taxon>
        <taxon>Blattinae</taxon>
        <taxon>Periplaneta</taxon>
    </lineage>
</organism>
<evidence type="ECO:0008006" key="3">
    <source>
        <dbReference type="Google" id="ProtNLM"/>
    </source>
</evidence>
<dbReference type="EMBL" id="JAJSOF020000019">
    <property type="protein sequence ID" value="KAJ4437831.1"/>
    <property type="molecule type" value="Genomic_DNA"/>
</dbReference>